<accession>A0ABT8DLP6</accession>
<evidence type="ECO:0000256" key="3">
    <source>
        <dbReference type="ARBA" id="ARBA00023163"/>
    </source>
</evidence>
<dbReference type="Proteomes" id="UP001244787">
    <property type="component" value="Unassembled WGS sequence"/>
</dbReference>
<keyword evidence="3" id="KW-0804">Transcription</keyword>
<reference evidence="5 6" key="1">
    <citation type="submission" date="2023-06" db="EMBL/GenBank/DDBJ databases">
        <authorList>
            <person name="Ye Y.-Q."/>
            <person name="Du Z.-J."/>
        </authorList>
    </citation>
    <scope>NUCLEOTIDE SEQUENCE [LARGE SCALE GENOMIC DNA]</scope>
    <source>
        <strain evidence="5 6">SDUM287046</strain>
    </source>
</reference>
<evidence type="ECO:0000256" key="2">
    <source>
        <dbReference type="ARBA" id="ARBA00023125"/>
    </source>
</evidence>
<dbReference type="PANTHER" id="PTHR47893:SF1">
    <property type="entry name" value="REGULATORY PROTEIN PCHR"/>
    <property type="match status" value="1"/>
</dbReference>
<evidence type="ECO:0000313" key="5">
    <source>
        <dbReference type="EMBL" id="MDN3724148.1"/>
    </source>
</evidence>
<dbReference type="InterPro" id="IPR009057">
    <property type="entry name" value="Homeodomain-like_sf"/>
</dbReference>
<name>A0ABT8DLP6_9FLAO</name>
<evidence type="ECO:0000256" key="1">
    <source>
        <dbReference type="ARBA" id="ARBA00023015"/>
    </source>
</evidence>
<dbReference type="InterPro" id="IPR053142">
    <property type="entry name" value="PchR_regulatory_protein"/>
</dbReference>
<organism evidence="5 6">
    <name type="scientific">Aequorivita aurantiaca</name>
    <dbReference type="NCBI Taxonomy" id="3053356"/>
    <lineage>
        <taxon>Bacteria</taxon>
        <taxon>Pseudomonadati</taxon>
        <taxon>Bacteroidota</taxon>
        <taxon>Flavobacteriia</taxon>
        <taxon>Flavobacteriales</taxon>
        <taxon>Flavobacteriaceae</taxon>
        <taxon>Aequorivita</taxon>
    </lineage>
</organism>
<dbReference type="PANTHER" id="PTHR47893">
    <property type="entry name" value="REGULATORY PROTEIN PCHR"/>
    <property type="match status" value="1"/>
</dbReference>
<proteinExistence type="predicted"/>
<dbReference type="InterPro" id="IPR020449">
    <property type="entry name" value="Tscrpt_reg_AraC-type_HTH"/>
</dbReference>
<keyword evidence="1" id="KW-0805">Transcription regulation</keyword>
<evidence type="ECO:0000259" key="4">
    <source>
        <dbReference type="PROSITE" id="PS01124"/>
    </source>
</evidence>
<dbReference type="SMART" id="SM00342">
    <property type="entry name" value="HTH_ARAC"/>
    <property type="match status" value="1"/>
</dbReference>
<feature type="domain" description="HTH araC/xylS-type" evidence="4">
    <location>
        <begin position="237"/>
        <end position="335"/>
    </location>
</feature>
<sequence>MKSFAINSLPLNEVLHDLSECLGTKCIKNCNEYSIKIPADWGSGYIRGTIFNGGIGLIQYQCKFKKELEIRFVVNKIHPVKFLYCLRGKLEHRFENSRTVNSLTKYQNAIVASKGKNGHVLRFAANITTDLSSLEITRKEFKREMFCYLHKSSESIKHLFKDETAKNSFYYEGLYSLQVSNYFEEMSAFGHKNLIKHLFMQAKALQILIGQLIQYEDDLAEKDERRILRNSEVRSIDEAVKIIELELENLEPVLSLAHRVGLNQNKLQDGFHILYSLSVNAYIQKERLKLAVSLLKNTNITMVEIMERLGLSSQSYFSKIFRDRYDITPSHYRKLHRAKPA</sequence>
<keyword evidence="6" id="KW-1185">Reference proteome</keyword>
<dbReference type="Gene3D" id="1.10.10.60">
    <property type="entry name" value="Homeodomain-like"/>
    <property type="match status" value="1"/>
</dbReference>
<comment type="caution">
    <text evidence="5">The sequence shown here is derived from an EMBL/GenBank/DDBJ whole genome shotgun (WGS) entry which is preliminary data.</text>
</comment>
<dbReference type="Pfam" id="PF12833">
    <property type="entry name" value="HTH_18"/>
    <property type="match status" value="1"/>
</dbReference>
<dbReference type="SUPFAM" id="SSF46689">
    <property type="entry name" value="Homeodomain-like"/>
    <property type="match status" value="1"/>
</dbReference>
<dbReference type="PRINTS" id="PR00032">
    <property type="entry name" value="HTHARAC"/>
</dbReference>
<evidence type="ECO:0000313" key="6">
    <source>
        <dbReference type="Proteomes" id="UP001244787"/>
    </source>
</evidence>
<dbReference type="InterPro" id="IPR018060">
    <property type="entry name" value="HTH_AraC"/>
</dbReference>
<dbReference type="RefSeq" id="WP_290254241.1">
    <property type="nucleotide sequence ID" value="NZ_JAUGQQ010000003.1"/>
</dbReference>
<keyword evidence="2" id="KW-0238">DNA-binding</keyword>
<protein>
    <submittedName>
        <fullName evidence="5">AraC family transcriptional regulator</fullName>
    </submittedName>
</protein>
<dbReference type="EMBL" id="JAUGQQ010000003">
    <property type="protein sequence ID" value="MDN3724148.1"/>
    <property type="molecule type" value="Genomic_DNA"/>
</dbReference>
<gene>
    <name evidence="5" type="ORF">QRD02_07120</name>
</gene>
<dbReference type="PROSITE" id="PS01124">
    <property type="entry name" value="HTH_ARAC_FAMILY_2"/>
    <property type="match status" value="1"/>
</dbReference>